<reference evidence="7 8" key="1">
    <citation type="submission" date="2019-06" db="EMBL/GenBank/DDBJ databases">
        <authorList>
            <person name="Lee I."/>
            <person name="Jang G.I."/>
            <person name="Hwang C.Y."/>
        </authorList>
    </citation>
    <scope>NUCLEOTIDE SEQUENCE [LARGE SCALE GENOMIC DNA]</scope>
    <source>
        <strain evidence="7 8">PAMC 28131</strain>
    </source>
</reference>
<dbReference type="FunFam" id="3.90.230.10:FF:000009">
    <property type="entry name" value="xaa-Pro aminopeptidase 2"/>
    <property type="match status" value="1"/>
</dbReference>
<dbReference type="GO" id="GO:0005737">
    <property type="term" value="C:cytoplasm"/>
    <property type="evidence" value="ECO:0007669"/>
    <property type="project" value="UniProtKB-ARBA"/>
</dbReference>
<keyword evidence="7" id="KW-0031">Aminopeptidase</keyword>
<evidence type="ECO:0000256" key="1">
    <source>
        <dbReference type="ARBA" id="ARBA00008766"/>
    </source>
</evidence>
<dbReference type="GO" id="GO:0070006">
    <property type="term" value="F:metalloaminopeptidase activity"/>
    <property type="evidence" value="ECO:0007669"/>
    <property type="project" value="InterPro"/>
</dbReference>
<dbReference type="InterPro" id="IPR032416">
    <property type="entry name" value="Peptidase_M24_C"/>
</dbReference>
<comment type="similarity">
    <text evidence="1">Belongs to the peptidase M24B family.</text>
</comment>
<sequence length="600" mass="63905">MTSHADRLAALRQTLKAEGLDGFIVPLTDEHMSEYVGGYAQRLGWLTGFQGSAGTAVVLADAAAIFVDGRYTIQVRSQVDGGLYQYRSVPSEPVAGWLAETAPAGARIGYDPWLTTRAFLRGAESQLARKGISLVAVKSNPVDAVWADRPEPPLTPAEILGAEFTGRSSADKRAAIAAEAKKAGAGAVILSALDSIAWAFNIRGHDISRTPVVRAFAIVRDDGSATLFTAPAKISAEVQAHLGPDVAVQPYEAFGPALEALEGKVLLDPSSSVAAIYEALGRGRASLIEARDPTTLPKSAKNPVELDGMRAAHVRDGAAISKFLHSVDAKPPVDEIDASDRLEAFRRESNLLKDLSFDSISAVGPNAALPHYRSEPESKRAFAGEAIYLIDSGGQYPDGTTDITRTVALGTPTAEMKDRYTRVLKGHIALAMARFPRGTRGGQLDILARQFLWSAGLDYAHGTGHGVGHFLGVHEGPQRIAAAVGAPGVDEVLLPGMVLSNEPGFYKAGEYGIRIENLVIVTEDSRPGDEQPMLAFETITLAPIDQRLIEPALLTAAEIDWLDSYHARVRAALEPQLDGPARDWLIAATDPLPKAAREAA</sequence>
<protein>
    <submittedName>
        <fullName evidence="7">Aminopeptidase P family protein</fullName>
    </submittedName>
</protein>
<gene>
    <name evidence="7" type="ORF">FJQ54_13185</name>
</gene>
<dbReference type="InterPro" id="IPR029149">
    <property type="entry name" value="Creatin/AminoP/Spt16_N"/>
</dbReference>
<proteinExistence type="inferred from homology"/>
<evidence type="ECO:0000259" key="5">
    <source>
        <dbReference type="Pfam" id="PF01321"/>
    </source>
</evidence>
<dbReference type="EMBL" id="VFSU01000030">
    <property type="protein sequence ID" value="TPE59441.1"/>
    <property type="molecule type" value="Genomic_DNA"/>
</dbReference>
<dbReference type="InterPro" id="IPR036005">
    <property type="entry name" value="Creatinase/aminopeptidase-like"/>
</dbReference>
<feature type="domain" description="Peptidase M24" evidence="4">
    <location>
        <begin position="308"/>
        <end position="523"/>
    </location>
</feature>
<dbReference type="Gene3D" id="3.90.230.10">
    <property type="entry name" value="Creatinase/methionine aminopeptidase superfamily"/>
    <property type="match status" value="1"/>
</dbReference>
<evidence type="ECO:0000259" key="4">
    <source>
        <dbReference type="Pfam" id="PF00557"/>
    </source>
</evidence>
<evidence type="ECO:0000313" key="8">
    <source>
        <dbReference type="Proteomes" id="UP000319897"/>
    </source>
</evidence>
<dbReference type="Gene3D" id="3.40.350.10">
    <property type="entry name" value="Creatinase/prolidase N-terminal domain"/>
    <property type="match status" value="2"/>
</dbReference>
<keyword evidence="3" id="KW-0378">Hydrolase</keyword>
<feature type="domain" description="Peptidase M24 C-terminal" evidence="6">
    <location>
        <begin position="532"/>
        <end position="592"/>
    </location>
</feature>
<name>A0A501XFQ5_9SPHN</name>
<dbReference type="CDD" id="cd01085">
    <property type="entry name" value="APP"/>
    <property type="match status" value="1"/>
</dbReference>
<feature type="domain" description="Creatinase N-terminal" evidence="5">
    <location>
        <begin position="7"/>
        <end position="136"/>
    </location>
</feature>
<dbReference type="InterPro" id="IPR000587">
    <property type="entry name" value="Creatinase_N"/>
</dbReference>
<dbReference type="OrthoDB" id="9806388at2"/>
<dbReference type="GO" id="GO:0046872">
    <property type="term" value="F:metal ion binding"/>
    <property type="evidence" value="ECO:0007669"/>
    <property type="project" value="UniProtKB-KW"/>
</dbReference>
<dbReference type="PANTHER" id="PTHR43763:SF6">
    <property type="entry name" value="XAA-PRO AMINOPEPTIDASE 1"/>
    <property type="match status" value="1"/>
</dbReference>
<keyword evidence="2" id="KW-0479">Metal-binding</keyword>
<dbReference type="SUPFAM" id="SSF53092">
    <property type="entry name" value="Creatinase/prolidase N-terminal domain"/>
    <property type="match status" value="1"/>
</dbReference>
<organism evidence="7 8">
    <name type="scientific">Sandaracinobacter neustonicus</name>
    <dbReference type="NCBI Taxonomy" id="1715348"/>
    <lineage>
        <taxon>Bacteria</taxon>
        <taxon>Pseudomonadati</taxon>
        <taxon>Pseudomonadota</taxon>
        <taxon>Alphaproteobacteria</taxon>
        <taxon>Sphingomonadales</taxon>
        <taxon>Sphingosinicellaceae</taxon>
        <taxon>Sandaracinobacter</taxon>
    </lineage>
</organism>
<dbReference type="InterPro" id="IPR000994">
    <property type="entry name" value="Pept_M24"/>
</dbReference>
<evidence type="ECO:0000259" key="6">
    <source>
        <dbReference type="Pfam" id="PF16188"/>
    </source>
</evidence>
<keyword evidence="8" id="KW-1185">Reference proteome</keyword>
<dbReference type="InterPro" id="IPR033740">
    <property type="entry name" value="Pept_M24B"/>
</dbReference>
<dbReference type="PANTHER" id="PTHR43763">
    <property type="entry name" value="XAA-PRO AMINOPEPTIDASE 1"/>
    <property type="match status" value="1"/>
</dbReference>
<dbReference type="Pfam" id="PF01321">
    <property type="entry name" value="Creatinase_N"/>
    <property type="match status" value="1"/>
</dbReference>
<comment type="caution">
    <text evidence="7">The sequence shown here is derived from an EMBL/GenBank/DDBJ whole genome shotgun (WGS) entry which is preliminary data.</text>
</comment>
<dbReference type="Pfam" id="PF16188">
    <property type="entry name" value="Peptidase_M24_C"/>
    <property type="match status" value="1"/>
</dbReference>
<dbReference type="InterPro" id="IPR050422">
    <property type="entry name" value="X-Pro_aminopeptidase_P"/>
</dbReference>
<dbReference type="Pfam" id="PF16189">
    <property type="entry name" value="Creatinase_N_2"/>
    <property type="match status" value="1"/>
</dbReference>
<accession>A0A501XFQ5</accession>
<dbReference type="Pfam" id="PF00557">
    <property type="entry name" value="Peptidase_M24"/>
    <property type="match status" value="1"/>
</dbReference>
<evidence type="ECO:0000256" key="2">
    <source>
        <dbReference type="ARBA" id="ARBA00022723"/>
    </source>
</evidence>
<dbReference type="AlphaFoldDB" id="A0A501XFQ5"/>
<dbReference type="Proteomes" id="UP000319897">
    <property type="component" value="Unassembled WGS sequence"/>
</dbReference>
<dbReference type="RefSeq" id="WP_140928887.1">
    <property type="nucleotide sequence ID" value="NZ_VFSU01000030.1"/>
</dbReference>
<dbReference type="SUPFAM" id="SSF55920">
    <property type="entry name" value="Creatinase/aminopeptidase"/>
    <property type="match status" value="1"/>
</dbReference>
<evidence type="ECO:0000313" key="7">
    <source>
        <dbReference type="EMBL" id="TPE59441.1"/>
    </source>
</evidence>
<evidence type="ECO:0000256" key="3">
    <source>
        <dbReference type="ARBA" id="ARBA00022801"/>
    </source>
</evidence>
<keyword evidence="7" id="KW-0645">Protease</keyword>